<keyword evidence="5 6" id="KW-0472">Membrane</keyword>
<dbReference type="EMBL" id="KZ613942">
    <property type="protein sequence ID" value="PMD43810.1"/>
    <property type="molecule type" value="Genomic_DNA"/>
</dbReference>
<sequence length="156" mass="16593">MASLLLRPLFRPQALGLGLGLSIATYHALHQRPLRLDSSPVGSGVFSSDSYGKNARTPVVKGGNLNPAAVRQISSGSIIGLCAGLVVSTFSRSLALILGLLVVGVQWASSYGIHIIPYNRLQKYVTSIDLRSAVQDNVAFKLSFGTTFALAAFMQF</sequence>
<protein>
    <recommendedName>
        <fullName evidence="9">Fun14 family protein</fullName>
    </recommendedName>
</protein>
<dbReference type="Proteomes" id="UP000235786">
    <property type="component" value="Unassembled WGS sequence"/>
</dbReference>
<evidence type="ECO:0000256" key="2">
    <source>
        <dbReference type="ARBA" id="ARBA00009160"/>
    </source>
</evidence>
<evidence type="ECO:0000256" key="6">
    <source>
        <dbReference type="SAM" id="Phobius"/>
    </source>
</evidence>
<evidence type="ECO:0008006" key="9">
    <source>
        <dbReference type="Google" id="ProtNLM"/>
    </source>
</evidence>
<dbReference type="InterPro" id="IPR007014">
    <property type="entry name" value="FUN14"/>
</dbReference>
<gene>
    <name evidence="7" type="ORF">L207DRAFT_580631</name>
</gene>
<comment type="subcellular location">
    <subcellularLocation>
        <location evidence="1">Membrane</location>
    </subcellularLocation>
</comment>
<feature type="transmembrane region" description="Helical" evidence="6">
    <location>
        <begin position="138"/>
        <end position="154"/>
    </location>
</feature>
<evidence type="ECO:0000313" key="7">
    <source>
        <dbReference type="EMBL" id="PMD43810.1"/>
    </source>
</evidence>
<dbReference type="STRING" id="1149755.A0A2J6RZ71"/>
<evidence type="ECO:0000256" key="3">
    <source>
        <dbReference type="ARBA" id="ARBA00022692"/>
    </source>
</evidence>
<dbReference type="PANTHER" id="PTHR21346:SF0">
    <property type="entry name" value="RE45833P"/>
    <property type="match status" value="1"/>
</dbReference>
<dbReference type="GO" id="GO:0000422">
    <property type="term" value="P:autophagy of mitochondrion"/>
    <property type="evidence" value="ECO:0007669"/>
    <property type="project" value="TreeGrafter"/>
</dbReference>
<feature type="transmembrane region" description="Helical" evidence="6">
    <location>
        <begin position="94"/>
        <end position="118"/>
    </location>
</feature>
<accession>A0A2J6RZ71</accession>
<evidence type="ECO:0000313" key="8">
    <source>
        <dbReference type="Proteomes" id="UP000235786"/>
    </source>
</evidence>
<keyword evidence="3 6" id="KW-0812">Transmembrane</keyword>
<comment type="similarity">
    <text evidence="2">Belongs to the FUN14 family.</text>
</comment>
<dbReference type="AlphaFoldDB" id="A0A2J6RZ71"/>
<evidence type="ECO:0000256" key="4">
    <source>
        <dbReference type="ARBA" id="ARBA00022989"/>
    </source>
</evidence>
<evidence type="ECO:0000256" key="5">
    <source>
        <dbReference type="ARBA" id="ARBA00023136"/>
    </source>
</evidence>
<dbReference type="Pfam" id="PF04930">
    <property type="entry name" value="FUN14"/>
    <property type="match status" value="1"/>
</dbReference>
<keyword evidence="8" id="KW-1185">Reference proteome</keyword>
<dbReference type="OrthoDB" id="3990500at2759"/>
<organism evidence="7 8">
    <name type="scientific">Hyaloscypha variabilis (strain UAMH 11265 / GT02V1 / F)</name>
    <name type="common">Meliniomyces variabilis</name>
    <dbReference type="NCBI Taxonomy" id="1149755"/>
    <lineage>
        <taxon>Eukaryota</taxon>
        <taxon>Fungi</taxon>
        <taxon>Dikarya</taxon>
        <taxon>Ascomycota</taxon>
        <taxon>Pezizomycotina</taxon>
        <taxon>Leotiomycetes</taxon>
        <taxon>Helotiales</taxon>
        <taxon>Hyaloscyphaceae</taxon>
        <taxon>Hyaloscypha</taxon>
        <taxon>Hyaloscypha variabilis</taxon>
    </lineage>
</organism>
<evidence type="ECO:0000256" key="1">
    <source>
        <dbReference type="ARBA" id="ARBA00004370"/>
    </source>
</evidence>
<proteinExistence type="inferred from homology"/>
<name>A0A2J6RZ71_HYAVF</name>
<dbReference type="PANTHER" id="PTHR21346">
    <property type="entry name" value="FUN14 DOMAIN CONTAINING"/>
    <property type="match status" value="1"/>
</dbReference>
<dbReference type="GO" id="GO:0005741">
    <property type="term" value="C:mitochondrial outer membrane"/>
    <property type="evidence" value="ECO:0007669"/>
    <property type="project" value="TreeGrafter"/>
</dbReference>
<reference evidence="7 8" key="1">
    <citation type="submission" date="2016-04" db="EMBL/GenBank/DDBJ databases">
        <title>A degradative enzymes factory behind the ericoid mycorrhizal symbiosis.</title>
        <authorList>
            <consortium name="DOE Joint Genome Institute"/>
            <person name="Martino E."/>
            <person name="Morin E."/>
            <person name="Grelet G."/>
            <person name="Kuo A."/>
            <person name="Kohler A."/>
            <person name="Daghino S."/>
            <person name="Barry K."/>
            <person name="Choi C."/>
            <person name="Cichocki N."/>
            <person name="Clum A."/>
            <person name="Copeland A."/>
            <person name="Hainaut M."/>
            <person name="Haridas S."/>
            <person name="Labutti K."/>
            <person name="Lindquist E."/>
            <person name="Lipzen A."/>
            <person name="Khouja H.-R."/>
            <person name="Murat C."/>
            <person name="Ohm R."/>
            <person name="Olson A."/>
            <person name="Spatafora J."/>
            <person name="Veneault-Fourrey C."/>
            <person name="Henrissat B."/>
            <person name="Grigoriev I."/>
            <person name="Martin F."/>
            <person name="Perotto S."/>
        </authorList>
    </citation>
    <scope>NUCLEOTIDE SEQUENCE [LARGE SCALE GENOMIC DNA]</scope>
    <source>
        <strain evidence="7 8">F</strain>
    </source>
</reference>
<keyword evidence="4 6" id="KW-1133">Transmembrane helix</keyword>